<evidence type="ECO:0000313" key="8">
    <source>
        <dbReference type="RefSeq" id="XP_031574630.1"/>
    </source>
</evidence>
<evidence type="ECO:0000256" key="1">
    <source>
        <dbReference type="ARBA" id="ARBA00006373"/>
    </source>
</evidence>
<dbReference type="Gene3D" id="3.50.4.10">
    <property type="entry name" value="Hepatocyte Growth Factor"/>
    <property type="match status" value="1"/>
</dbReference>
<dbReference type="PROSITE" id="PS50948">
    <property type="entry name" value="PAN"/>
    <property type="match status" value="1"/>
</dbReference>
<evidence type="ECO:0000313" key="7">
    <source>
        <dbReference type="Proteomes" id="UP000515163"/>
    </source>
</evidence>
<proteinExistence type="inferred from homology"/>
<dbReference type="PROSITE" id="PS01186">
    <property type="entry name" value="EGF_2"/>
    <property type="match status" value="1"/>
</dbReference>
<evidence type="ECO:0000256" key="2">
    <source>
        <dbReference type="ARBA" id="ARBA00023157"/>
    </source>
</evidence>
<feature type="disulfide bond" evidence="3">
    <location>
        <begin position="158"/>
        <end position="167"/>
    </location>
</feature>
<feature type="chain" id="PRO_5027991285" evidence="4">
    <location>
        <begin position="26"/>
        <end position="369"/>
    </location>
</feature>
<protein>
    <submittedName>
        <fullName evidence="8">Uncharacterized protein LOC116308366 isoform X2</fullName>
    </submittedName>
</protein>
<evidence type="ECO:0000259" key="5">
    <source>
        <dbReference type="PROSITE" id="PS50026"/>
    </source>
</evidence>
<dbReference type="Proteomes" id="UP000515163">
    <property type="component" value="Unplaced"/>
</dbReference>
<dbReference type="OrthoDB" id="5948688at2759"/>
<dbReference type="GeneID" id="116308366"/>
<keyword evidence="2 3" id="KW-1015">Disulfide bond</keyword>
<reference evidence="8" key="1">
    <citation type="submission" date="2025-08" db="UniProtKB">
        <authorList>
            <consortium name="RefSeq"/>
        </authorList>
    </citation>
    <scope>IDENTIFICATION</scope>
    <source>
        <tissue evidence="8">Tentacle</tissue>
    </source>
</reference>
<dbReference type="RefSeq" id="XP_031574630.1">
    <property type="nucleotide sequence ID" value="XM_031718770.1"/>
</dbReference>
<dbReference type="PROSITE" id="PS50026">
    <property type="entry name" value="EGF_3"/>
    <property type="match status" value="1"/>
</dbReference>
<dbReference type="InterPro" id="IPR000742">
    <property type="entry name" value="EGF"/>
</dbReference>
<dbReference type="SUPFAM" id="SSF57414">
    <property type="entry name" value="Hairpin loop containing domain-like"/>
    <property type="match status" value="1"/>
</dbReference>
<keyword evidence="3" id="KW-0245">EGF-like domain</keyword>
<sequence>MCWWAKFAPFFLILLLCSVFALVFSQDTCPVVRYTGKFNESDHVKDHALTGRSYKNLTTNTVQECFSVCINDCRCVSYQLSGRRCELIDEDRHTAPDLFKRLPGYKYYELKQQLRKSNSVSCSSQCNNGCCRYSKPCLNGGTCIETCQNVTHKFQCKCAQGFGGRVCQIPPSCAAYVQAHVFLKVYCDMTSEPGMVWTLIESFAFSKRVKYMKKPLTIDFPTSEESFNWKDYRVSRFVMQGIRSHATHWRASCNYNTDGLVKTDYVQGQLSDLDIVNYSSRHGCFTVIYINIRGESCWNCTSHFRQDTVHILIDSHQGISRECSWDGRNQCRRKGCDYFGKYKEGEVNPEFRCSTTNESTTQWWLGISQ</sequence>
<dbReference type="PROSITE" id="PS00022">
    <property type="entry name" value="EGF_1"/>
    <property type="match status" value="1"/>
</dbReference>
<accession>A0A6P8JDU6</accession>
<dbReference type="InterPro" id="IPR003609">
    <property type="entry name" value="Pan_app"/>
</dbReference>
<dbReference type="Pfam" id="PF00024">
    <property type="entry name" value="PAN_1"/>
    <property type="match status" value="1"/>
</dbReference>
<name>A0A6P8JDU6_ACTTE</name>
<dbReference type="InterPro" id="IPR000152">
    <property type="entry name" value="EGF-type_Asp/Asn_hydroxyl_site"/>
</dbReference>
<comment type="caution">
    <text evidence="3">Lacks conserved residue(s) required for the propagation of feature annotation.</text>
</comment>
<feature type="domain" description="EGF-like" evidence="5">
    <location>
        <begin position="127"/>
        <end position="168"/>
    </location>
</feature>
<organism evidence="7 8">
    <name type="scientific">Actinia tenebrosa</name>
    <name type="common">Australian red waratah sea anemone</name>
    <dbReference type="NCBI Taxonomy" id="6105"/>
    <lineage>
        <taxon>Eukaryota</taxon>
        <taxon>Metazoa</taxon>
        <taxon>Cnidaria</taxon>
        <taxon>Anthozoa</taxon>
        <taxon>Hexacorallia</taxon>
        <taxon>Actiniaria</taxon>
        <taxon>Actiniidae</taxon>
        <taxon>Actinia</taxon>
    </lineage>
</organism>
<dbReference type="AlphaFoldDB" id="A0A6P8JDU6"/>
<dbReference type="Gene3D" id="2.10.25.10">
    <property type="entry name" value="Laminin"/>
    <property type="match status" value="1"/>
</dbReference>
<feature type="signal peptide" evidence="4">
    <location>
        <begin position="1"/>
        <end position="25"/>
    </location>
</feature>
<dbReference type="InParanoid" id="A0A6P8JDU6"/>
<comment type="similarity">
    <text evidence="1">Belongs to the EGF domain peptide family.</text>
</comment>
<dbReference type="PROSITE" id="PS00010">
    <property type="entry name" value="ASX_HYDROXYL"/>
    <property type="match status" value="1"/>
</dbReference>
<dbReference type="CDD" id="cd00054">
    <property type="entry name" value="EGF_CA"/>
    <property type="match status" value="1"/>
</dbReference>
<keyword evidence="7" id="KW-1185">Reference proteome</keyword>
<gene>
    <name evidence="8" type="primary">LOC116308366</name>
</gene>
<evidence type="ECO:0000256" key="4">
    <source>
        <dbReference type="SAM" id="SignalP"/>
    </source>
</evidence>
<evidence type="ECO:0000256" key="3">
    <source>
        <dbReference type="PROSITE-ProRule" id="PRU00076"/>
    </source>
</evidence>
<keyword evidence="4" id="KW-0732">Signal</keyword>
<evidence type="ECO:0000259" key="6">
    <source>
        <dbReference type="PROSITE" id="PS50948"/>
    </source>
</evidence>
<feature type="domain" description="Apple" evidence="6">
    <location>
        <begin position="29"/>
        <end position="112"/>
    </location>
</feature>